<evidence type="ECO:0000256" key="3">
    <source>
        <dbReference type="ARBA" id="ARBA00022664"/>
    </source>
</evidence>
<comment type="function">
    <text evidence="7">Involved in pre-mRNA splicing.</text>
</comment>
<dbReference type="EMBL" id="JBFOLK010000003">
    <property type="protein sequence ID" value="KAL2523824.1"/>
    <property type="molecule type" value="Genomic_DNA"/>
</dbReference>
<evidence type="ECO:0000256" key="6">
    <source>
        <dbReference type="ARBA" id="ARBA00023242"/>
    </source>
</evidence>
<keyword evidence="9" id="KW-1185">Reference proteome</keyword>
<organism evidence="8 9">
    <name type="scientific">Abeliophyllum distichum</name>
    <dbReference type="NCBI Taxonomy" id="126358"/>
    <lineage>
        <taxon>Eukaryota</taxon>
        <taxon>Viridiplantae</taxon>
        <taxon>Streptophyta</taxon>
        <taxon>Embryophyta</taxon>
        <taxon>Tracheophyta</taxon>
        <taxon>Spermatophyta</taxon>
        <taxon>Magnoliopsida</taxon>
        <taxon>eudicotyledons</taxon>
        <taxon>Gunneridae</taxon>
        <taxon>Pentapetalae</taxon>
        <taxon>asterids</taxon>
        <taxon>lamiids</taxon>
        <taxon>Lamiales</taxon>
        <taxon>Oleaceae</taxon>
        <taxon>Forsythieae</taxon>
        <taxon>Abeliophyllum</taxon>
    </lineage>
</organism>
<comment type="subunit">
    <text evidence="7">Associated with the spliceosome.</text>
</comment>
<evidence type="ECO:0000256" key="4">
    <source>
        <dbReference type="ARBA" id="ARBA00022728"/>
    </source>
</evidence>
<comment type="similarity">
    <text evidence="2 7">Belongs to the SLU7 family.</text>
</comment>
<evidence type="ECO:0000313" key="8">
    <source>
        <dbReference type="EMBL" id="KAL2523824.1"/>
    </source>
</evidence>
<keyword evidence="3 7" id="KW-0507">mRNA processing</keyword>
<keyword evidence="4 7" id="KW-0747">Spliceosome</keyword>
<evidence type="ECO:0000256" key="5">
    <source>
        <dbReference type="ARBA" id="ARBA00023187"/>
    </source>
</evidence>
<dbReference type="Proteomes" id="UP001604336">
    <property type="component" value="Unassembled WGS sequence"/>
</dbReference>
<dbReference type="PANTHER" id="PTHR12942:SF2">
    <property type="entry name" value="PRE-MRNA-SPLICING FACTOR SLU7"/>
    <property type="match status" value="1"/>
</dbReference>
<keyword evidence="5 7" id="KW-0508">mRNA splicing</keyword>
<accession>A0ABD1UFL1</accession>
<gene>
    <name evidence="8" type="ORF">Adt_08878</name>
</gene>
<dbReference type="GO" id="GO:0005681">
    <property type="term" value="C:spliceosomal complex"/>
    <property type="evidence" value="ECO:0007669"/>
    <property type="project" value="UniProtKB-UniRule"/>
</dbReference>
<sequence length="299" mass="33437">MVKKACWNFAGRMVKKTERLKPEEEDPVRLCSVTSVCICIIFLKGQLVKLWARPSLSLSDLVSGCPNSSPIFISQSLQPAAAPARHRHRHRRWEPSTVSLSPSRILARQGPYPRPKTRRISPVSVSLSPRVGIGLLTGLKPPTLNKLHTRVFPFVVNFECILPLGSNLWSLLQARKCQNRPCACDFSSTRSLHDILRDGNGFKTSTMRLGANVIVFSCCCGDGGKSCVTMTHNAKTCMERPRKLGAKWTGKSIGPDQKVETSELDYNGKRDCWNGYDAALNRHVIKRMVFVTMKIMKML</sequence>
<proteinExistence type="inferred from homology"/>
<keyword evidence="6 7" id="KW-0539">Nucleus</keyword>
<evidence type="ECO:0000256" key="1">
    <source>
        <dbReference type="ARBA" id="ARBA00004123"/>
    </source>
</evidence>
<dbReference type="AlphaFoldDB" id="A0ABD1UFL1"/>
<comment type="subcellular location">
    <subcellularLocation>
        <location evidence="1 7">Nucleus</location>
    </subcellularLocation>
</comment>
<evidence type="ECO:0000256" key="7">
    <source>
        <dbReference type="RuleBase" id="RU367071"/>
    </source>
</evidence>
<evidence type="ECO:0000313" key="9">
    <source>
        <dbReference type="Proteomes" id="UP001604336"/>
    </source>
</evidence>
<dbReference type="InterPro" id="IPR039974">
    <property type="entry name" value="Splicing_factor_SLU7"/>
</dbReference>
<dbReference type="PANTHER" id="PTHR12942">
    <property type="entry name" value="STEP II SPLICING FACTOR SLU7"/>
    <property type="match status" value="1"/>
</dbReference>
<evidence type="ECO:0000256" key="2">
    <source>
        <dbReference type="ARBA" id="ARBA00007203"/>
    </source>
</evidence>
<dbReference type="GO" id="GO:0030628">
    <property type="term" value="F:pre-mRNA 3'-splice site binding"/>
    <property type="evidence" value="ECO:0007669"/>
    <property type="project" value="UniProtKB-UniRule"/>
</dbReference>
<dbReference type="GO" id="GO:0000398">
    <property type="term" value="P:mRNA splicing, via spliceosome"/>
    <property type="evidence" value="ECO:0007669"/>
    <property type="project" value="UniProtKB-UniRule"/>
</dbReference>
<comment type="caution">
    <text evidence="8">The sequence shown here is derived from an EMBL/GenBank/DDBJ whole genome shotgun (WGS) entry which is preliminary data.</text>
</comment>
<reference evidence="9" key="1">
    <citation type="submission" date="2024-07" db="EMBL/GenBank/DDBJ databases">
        <title>Two chromosome-level genome assemblies of Korean endemic species Abeliophyllum distichum and Forsythia ovata (Oleaceae).</title>
        <authorList>
            <person name="Jang H."/>
        </authorList>
    </citation>
    <scope>NUCLEOTIDE SEQUENCE [LARGE SCALE GENOMIC DNA]</scope>
</reference>
<protein>
    <recommendedName>
        <fullName evidence="7">Pre-mRNA-splicing factor SLU7</fullName>
    </recommendedName>
</protein>
<name>A0ABD1UFL1_9LAMI</name>